<dbReference type="GO" id="GO:0007507">
    <property type="term" value="P:heart development"/>
    <property type="evidence" value="ECO:0007669"/>
    <property type="project" value="TreeGrafter"/>
</dbReference>
<dbReference type="PROSITE" id="PS00478">
    <property type="entry name" value="LIM_DOMAIN_1"/>
    <property type="match status" value="1"/>
</dbReference>
<feature type="region of interest" description="Disordered" evidence="8">
    <location>
        <begin position="104"/>
        <end position="133"/>
    </location>
</feature>
<evidence type="ECO:0000256" key="3">
    <source>
        <dbReference type="ARBA" id="ARBA00022723"/>
    </source>
</evidence>
<gene>
    <name evidence="12" type="primary">LOC106568185</name>
</gene>
<feature type="domain" description="LIM zinc-binding" evidence="9">
    <location>
        <begin position="507"/>
        <end position="566"/>
    </location>
</feature>
<dbReference type="PANTHER" id="PTHR24214:SF32">
    <property type="entry name" value="PDZ AND LIM DOMAIN PROTEIN 5"/>
    <property type="match status" value="1"/>
</dbReference>
<dbReference type="Pfam" id="PF00595">
    <property type="entry name" value="PDZ"/>
    <property type="match status" value="1"/>
</dbReference>
<dbReference type="PANTHER" id="PTHR24214">
    <property type="entry name" value="PDZ AND LIM DOMAIN PROTEIN ZASP"/>
    <property type="match status" value="1"/>
</dbReference>
<dbReference type="FunFam" id="2.10.110.10:FF:000020">
    <property type="entry name" value="PDZ and LIM domain protein 5"/>
    <property type="match status" value="1"/>
</dbReference>
<evidence type="ECO:0000259" key="10">
    <source>
        <dbReference type="PROSITE" id="PS50106"/>
    </source>
</evidence>
<feature type="domain" description="LIM zinc-binding" evidence="9">
    <location>
        <begin position="448"/>
        <end position="506"/>
    </location>
</feature>
<dbReference type="GO" id="GO:0003779">
    <property type="term" value="F:actin binding"/>
    <property type="evidence" value="ECO:0007669"/>
    <property type="project" value="TreeGrafter"/>
</dbReference>
<dbReference type="SMART" id="SM00228">
    <property type="entry name" value="PDZ"/>
    <property type="match status" value="1"/>
</dbReference>
<dbReference type="Proteomes" id="UP001652741">
    <property type="component" value="Chromosome ssa13"/>
</dbReference>
<reference evidence="12" key="1">
    <citation type="submission" date="2025-08" db="UniProtKB">
        <authorList>
            <consortium name="RefSeq"/>
        </authorList>
    </citation>
    <scope>IDENTIFICATION</scope>
</reference>
<sequence>MNSNYSISLGGPAPWGFRLQGGKDFCLPLTISRLTDGGKAAKAKMSVGDVVLSIDGIATNGMNHLEAQNKIKACTDNLNLTLQKASSVPKADAPKDEPLEIIKPVPITHPAPPSTFTSPSPQPGAAYNKTARPFGGGSSAGAVTSSLTAPKVASIPSASSAFTPAAPSSQQPQPPFPLASRSRSPAPPSSAPPPRPGSGRSPFTTPSSTPSSSSSSSPARMTAPSSNPGAPQSSCYNTPINLYSNANACEVAIGQRRGLLEAQGVVVDQIKEQFNGNKVEPELIHASPLSEASKKRLIEDTEDWHPRTGTSQSRSFRILAQITGTEKDQAQENSAGRNKVVENAPPSGHITTSVKTMTKVPGAPRNGNSVPPPTFKIPSAQVKPSWPAGGSAGLSKGGAAPSFGRVSNTAPVPTVPKVSDRPAPQAHPKDQNSLVQRAEHIAAGTRTPMCGHCDKVIRGPFLVAMGMSWHPEEFNCSHCHMSLVESGFVEERGTVYCAHCYEKFFAPTCTSCQQKVLGEVINALKQTWHVYCFLCASCQQPIRNNTFHLEDGLPYCERDYYQLFGTSCHGCDFPIEAGDKFLEALGFTWHDTCFVCAVCNTSLEGQAFFSKKDKALCKKHANTVTI</sequence>
<dbReference type="GO" id="GO:0030018">
    <property type="term" value="C:Z disc"/>
    <property type="evidence" value="ECO:0007669"/>
    <property type="project" value="TreeGrafter"/>
</dbReference>
<dbReference type="Bgee" id="ENSSSAG00000054329">
    <property type="expression patterns" value="Expressed in head kidney and 25 other cell types or tissues"/>
</dbReference>
<dbReference type="SUPFAM" id="SSF57716">
    <property type="entry name" value="Glucocorticoid receptor-like (DNA-binding domain)"/>
    <property type="match status" value="3"/>
</dbReference>
<dbReference type="Pfam" id="PF15936">
    <property type="entry name" value="DUF4749"/>
    <property type="match status" value="1"/>
</dbReference>
<protein>
    <submittedName>
        <fullName evidence="12">PDZ and LIM domain protein 5 isoform X1</fullName>
    </submittedName>
</protein>
<keyword evidence="5 7" id="KW-0862">Zinc</keyword>
<evidence type="ECO:0000256" key="5">
    <source>
        <dbReference type="ARBA" id="ARBA00022833"/>
    </source>
</evidence>
<evidence type="ECO:0000256" key="4">
    <source>
        <dbReference type="ARBA" id="ARBA00022737"/>
    </source>
</evidence>
<feature type="compositionally biased region" description="Pro residues" evidence="8">
    <location>
        <begin position="185"/>
        <end position="196"/>
    </location>
</feature>
<dbReference type="InterPro" id="IPR001781">
    <property type="entry name" value="Znf_LIM"/>
</dbReference>
<dbReference type="CDD" id="cd06753">
    <property type="entry name" value="PDZ_PDLIM-like"/>
    <property type="match status" value="1"/>
</dbReference>
<dbReference type="GO" id="GO:0005912">
    <property type="term" value="C:adherens junction"/>
    <property type="evidence" value="ECO:0007669"/>
    <property type="project" value="TreeGrafter"/>
</dbReference>
<name>A0A1S3LSH1_SALSA</name>
<dbReference type="SUPFAM" id="SSF50156">
    <property type="entry name" value="PDZ domain-like"/>
    <property type="match status" value="1"/>
</dbReference>
<feature type="domain" description="LIM zinc-binding" evidence="9">
    <location>
        <begin position="567"/>
        <end position="626"/>
    </location>
</feature>
<accession>A0A1S3LSH1</accession>
<dbReference type="FunFam" id="2.10.110.10:FF:000014">
    <property type="entry name" value="PDZ and LIM domain protein 5"/>
    <property type="match status" value="1"/>
</dbReference>
<dbReference type="STRING" id="8030.ENSSSAP00000056970"/>
<feature type="domain" description="PDZ" evidence="10">
    <location>
        <begin position="11"/>
        <end position="86"/>
    </location>
</feature>
<dbReference type="FunFam" id="2.10.110.10:FF:000010">
    <property type="entry name" value="PDZ and LIM domain protein 5"/>
    <property type="match status" value="1"/>
</dbReference>
<evidence type="ECO:0000256" key="8">
    <source>
        <dbReference type="SAM" id="MobiDB-lite"/>
    </source>
</evidence>
<evidence type="ECO:0000256" key="6">
    <source>
        <dbReference type="ARBA" id="ARBA00023038"/>
    </source>
</evidence>
<feature type="compositionally biased region" description="Low complexity" evidence="8">
    <location>
        <begin position="197"/>
        <end position="226"/>
    </location>
</feature>
<evidence type="ECO:0000313" key="12">
    <source>
        <dbReference type="RefSeq" id="XP_013993775.1"/>
    </source>
</evidence>
<feature type="region of interest" description="Disordered" evidence="8">
    <location>
        <begin position="159"/>
        <end position="232"/>
    </location>
</feature>
<dbReference type="OrthoDB" id="5911912at2759"/>
<evidence type="ECO:0000256" key="2">
    <source>
        <dbReference type="ARBA" id="ARBA00022490"/>
    </source>
</evidence>
<keyword evidence="11" id="KW-1185">Reference proteome</keyword>
<dbReference type="FunFam" id="2.30.42.10:FF:000019">
    <property type="entry name" value="LIM domain binding 3 isoform 1"/>
    <property type="match status" value="1"/>
</dbReference>
<keyword evidence="3 7" id="KW-0479">Metal-binding</keyword>
<dbReference type="InterPro" id="IPR001478">
    <property type="entry name" value="PDZ"/>
</dbReference>
<dbReference type="OMA" id="SMFHMED"/>
<dbReference type="InterPro" id="IPR036034">
    <property type="entry name" value="PDZ_sf"/>
</dbReference>
<feature type="compositionally biased region" description="Low complexity" evidence="8">
    <location>
        <begin position="159"/>
        <end position="171"/>
    </location>
</feature>
<dbReference type="Gene3D" id="2.30.42.10">
    <property type="match status" value="1"/>
</dbReference>
<keyword evidence="4" id="KW-0677">Repeat</keyword>
<evidence type="ECO:0000256" key="1">
    <source>
        <dbReference type="ARBA" id="ARBA00004496"/>
    </source>
</evidence>
<dbReference type="GO" id="GO:0061061">
    <property type="term" value="P:muscle structure development"/>
    <property type="evidence" value="ECO:0007669"/>
    <property type="project" value="TreeGrafter"/>
</dbReference>
<feature type="region of interest" description="Disordered" evidence="8">
    <location>
        <begin position="326"/>
        <end position="435"/>
    </location>
</feature>
<dbReference type="PROSITE" id="PS50023">
    <property type="entry name" value="LIM_DOMAIN_2"/>
    <property type="match status" value="3"/>
</dbReference>
<keyword evidence="6 7" id="KW-0440">LIM domain</keyword>
<keyword evidence="2" id="KW-0963">Cytoplasm</keyword>
<dbReference type="InterPro" id="IPR050604">
    <property type="entry name" value="PDZ-LIM_domain"/>
</dbReference>
<dbReference type="InterPro" id="IPR031847">
    <property type="entry name" value="PDLI1-4/Zasp-like_mid"/>
</dbReference>
<evidence type="ECO:0000313" key="11">
    <source>
        <dbReference type="Proteomes" id="UP001652741"/>
    </source>
</evidence>
<dbReference type="SMART" id="SM00132">
    <property type="entry name" value="LIM"/>
    <property type="match status" value="3"/>
</dbReference>
<evidence type="ECO:0000256" key="7">
    <source>
        <dbReference type="PROSITE-ProRule" id="PRU00125"/>
    </source>
</evidence>
<proteinExistence type="predicted"/>
<dbReference type="PaxDb" id="8030-ENSSSAP00000056970"/>
<dbReference type="CDD" id="cd09361">
    <property type="entry name" value="LIM1_Enigma_like"/>
    <property type="match status" value="1"/>
</dbReference>
<dbReference type="Gene3D" id="2.10.110.10">
    <property type="entry name" value="Cysteine Rich Protein"/>
    <property type="match status" value="3"/>
</dbReference>
<dbReference type="GO" id="GO:0030036">
    <property type="term" value="P:actin cytoskeleton organization"/>
    <property type="evidence" value="ECO:0007669"/>
    <property type="project" value="TreeGrafter"/>
</dbReference>
<dbReference type="GeneID" id="106568185"/>
<dbReference type="GO" id="GO:0001725">
    <property type="term" value="C:stress fiber"/>
    <property type="evidence" value="ECO:0007669"/>
    <property type="project" value="TreeGrafter"/>
</dbReference>
<evidence type="ECO:0000259" key="9">
    <source>
        <dbReference type="PROSITE" id="PS50023"/>
    </source>
</evidence>
<dbReference type="Pfam" id="PF00412">
    <property type="entry name" value="LIM"/>
    <property type="match status" value="3"/>
</dbReference>
<dbReference type="KEGG" id="sasa:106568185"/>
<dbReference type="PROSITE" id="PS50106">
    <property type="entry name" value="PDZ"/>
    <property type="match status" value="1"/>
</dbReference>
<dbReference type="GO" id="GO:0031941">
    <property type="term" value="C:filamentous actin"/>
    <property type="evidence" value="ECO:0007669"/>
    <property type="project" value="TreeGrafter"/>
</dbReference>
<organism evidence="11 12">
    <name type="scientific">Salmo salar</name>
    <name type="common">Atlantic salmon</name>
    <dbReference type="NCBI Taxonomy" id="8030"/>
    <lineage>
        <taxon>Eukaryota</taxon>
        <taxon>Metazoa</taxon>
        <taxon>Chordata</taxon>
        <taxon>Craniata</taxon>
        <taxon>Vertebrata</taxon>
        <taxon>Euteleostomi</taxon>
        <taxon>Actinopterygii</taxon>
        <taxon>Neopterygii</taxon>
        <taxon>Teleostei</taxon>
        <taxon>Protacanthopterygii</taxon>
        <taxon>Salmoniformes</taxon>
        <taxon>Salmonidae</taxon>
        <taxon>Salmoninae</taxon>
        <taxon>Salmo</taxon>
    </lineage>
</organism>
<dbReference type="AlphaFoldDB" id="A0A1S3LSH1"/>
<dbReference type="RefSeq" id="XP_013993775.1">
    <property type="nucleotide sequence ID" value="XM_014138300.2"/>
</dbReference>
<dbReference type="GO" id="GO:0046872">
    <property type="term" value="F:metal ion binding"/>
    <property type="evidence" value="ECO:0007669"/>
    <property type="project" value="UniProtKB-KW"/>
</dbReference>
<dbReference type="GO" id="GO:0051371">
    <property type="term" value="F:muscle alpha-actinin binding"/>
    <property type="evidence" value="ECO:0007669"/>
    <property type="project" value="TreeGrafter"/>
</dbReference>
<comment type="subcellular location">
    <subcellularLocation>
        <location evidence="1">Cytoplasm</location>
    </subcellularLocation>
</comment>